<accession>G3JT90</accession>
<dbReference type="OrthoDB" id="4868495at2759"/>
<reference evidence="1 2" key="1">
    <citation type="journal article" date="2011" name="Genome Biol.">
        <title>Genome sequence of the insect pathogenic fungus Cordyceps militaris, a valued traditional Chinese medicine.</title>
        <authorList>
            <person name="Zheng P."/>
            <person name="Xia Y."/>
            <person name="Xiao G."/>
            <person name="Xiong C."/>
            <person name="Hu X."/>
            <person name="Zhang S."/>
            <person name="Zheng H."/>
            <person name="Huang Y."/>
            <person name="Zhou Y."/>
            <person name="Wang S."/>
            <person name="Zhao G.P."/>
            <person name="Liu X."/>
            <person name="St Leger R.J."/>
            <person name="Wang C."/>
        </authorList>
    </citation>
    <scope>NUCLEOTIDE SEQUENCE [LARGE SCALE GENOMIC DNA]</scope>
    <source>
        <strain evidence="1 2">CM01</strain>
    </source>
</reference>
<dbReference type="EMBL" id="JH126405">
    <property type="protein sequence ID" value="EGX88237.1"/>
    <property type="molecule type" value="Genomic_DNA"/>
</dbReference>
<dbReference type="HOGENOM" id="CLU_874411_0_0_1"/>
<dbReference type="Proteomes" id="UP000001610">
    <property type="component" value="Unassembled WGS sequence"/>
</dbReference>
<dbReference type="AlphaFoldDB" id="G3JT90"/>
<proteinExistence type="predicted"/>
<dbReference type="InParanoid" id="G3JT90"/>
<gene>
    <name evidence="1" type="ORF">CCM_08280</name>
</gene>
<organism evidence="1 2">
    <name type="scientific">Cordyceps militaris (strain CM01)</name>
    <name type="common">Caterpillar fungus</name>
    <dbReference type="NCBI Taxonomy" id="983644"/>
    <lineage>
        <taxon>Eukaryota</taxon>
        <taxon>Fungi</taxon>
        <taxon>Dikarya</taxon>
        <taxon>Ascomycota</taxon>
        <taxon>Pezizomycotina</taxon>
        <taxon>Sordariomycetes</taxon>
        <taxon>Hypocreomycetidae</taxon>
        <taxon>Hypocreales</taxon>
        <taxon>Cordycipitaceae</taxon>
        <taxon>Cordyceps</taxon>
    </lineage>
</organism>
<name>G3JT90_CORMM</name>
<sequence length="318" mass="36252">MDQPKQSADAPSPGLVAGRQFLEKILRPLTTFKSPGVAESVLEEYNATITPLDFASGQPVNNAPTLLCPMDRAVVRGAIDEIKPWMQLNEDGGFYNYEPVLEFFRYEPYYHYRNADHFANTVHTYLMLYQDEESPGYLLSRTSWDNGGAECVLPWLRYFHEDVYKWQLLDAFIHLLPYKPRPTPKPRLPSELHTPTPREPCPDPRKPHVICHTVDSTPWMAGVLRTSEFKTILFIAGANKFKPAFEASDHFAVTVLSFWNWEVRIVQGLVNFKTLALDIRVSSPQSFRDGIRNDDGSIDPRFLTLLGYNCGEVLPLST</sequence>
<protein>
    <submittedName>
        <fullName evidence="1">Uncharacterized protein</fullName>
    </submittedName>
</protein>
<evidence type="ECO:0000313" key="2">
    <source>
        <dbReference type="Proteomes" id="UP000001610"/>
    </source>
</evidence>
<evidence type="ECO:0000313" key="1">
    <source>
        <dbReference type="EMBL" id="EGX88237.1"/>
    </source>
</evidence>
<dbReference type="VEuPathDB" id="FungiDB:CCM_08280"/>
<dbReference type="GeneID" id="18170288"/>
<dbReference type="KEGG" id="cmt:CCM_08280"/>
<dbReference type="RefSeq" id="XP_006673482.1">
    <property type="nucleotide sequence ID" value="XM_006673419.1"/>
</dbReference>
<keyword evidence="2" id="KW-1185">Reference proteome</keyword>